<dbReference type="SUPFAM" id="SSF53474">
    <property type="entry name" value="alpha/beta-Hydrolases"/>
    <property type="match status" value="1"/>
</dbReference>
<dbReference type="Proteomes" id="UP000094043">
    <property type="component" value="Chromosome 2"/>
</dbReference>
<evidence type="ECO:0000313" key="1">
    <source>
        <dbReference type="EMBL" id="WVN86898.1"/>
    </source>
</evidence>
<dbReference type="EMBL" id="CP143785">
    <property type="protein sequence ID" value="WVN86898.1"/>
    <property type="molecule type" value="Genomic_DNA"/>
</dbReference>
<accession>A0A1E3IRB0</accession>
<dbReference type="AlphaFoldDB" id="A0A1E3IRB0"/>
<dbReference type="InterPro" id="IPR029058">
    <property type="entry name" value="AB_hydrolase_fold"/>
</dbReference>
<dbReference type="KEGG" id="cdep:91086284"/>
<proteinExistence type="predicted"/>
<dbReference type="PANTHER" id="PTHR37471">
    <property type="entry name" value="UNNAMED PRODUCT"/>
    <property type="match status" value="1"/>
</dbReference>
<reference evidence="1" key="2">
    <citation type="journal article" date="2022" name="Elife">
        <title>Obligate sexual reproduction of a homothallic fungus closely related to the Cryptococcus pathogenic species complex.</title>
        <authorList>
            <person name="Passer A.R."/>
            <person name="Clancey S.A."/>
            <person name="Shea T."/>
            <person name="David-Palma M."/>
            <person name="Averette A.F."/>
            <person name="Boekhout T."/>
            <person name="Porcel B.M."/>
            <person name="Nowrousian M."/>
            <person name="Cuomo C.A."/>
            <person name="Sun S."/>
            <person name="Heitman J."/>
            <person name="Coelho M.A."/>
        </authorList>
    </citation>
    <scope>NUCLEOTIDE SEQUENCE</scope>
    <source>
        <strain evidence="1">CBS 7841</strain>
    </source>
</reference>
<gene>
    <name evidence="1" type="ORF">L203_102072</name>
</gene>
<reference evidence="1" key="1">
    <citation type="submission" date="2016-06" db="EMBL/GenBank/DDBJ databases">
        <authorList>
            <person name="Cuomo C."/>
            <person name="Litvintseva A."/>
            <person name="Heitman J."/>
            <person name="Chen Y."/>
            <person name="Sun S."/>
            <person name="Springer D."/>
            <person name="Dromer F."/>
            <person name="Young S."/>
            <person name="Zeng Q."/>
            <person name="Chapman S."/>
            <person name="Gujja S."/>
            <person name="Saif S."/>
            <person name="Birren B."/>
        </authorList>
    </citation>
    <scope>NUCLEOTIDE SEQUENCE</scope>
    <source>
        <strain evidence="1">CBS 7841</strain>
    </source>
</reference>
<name>A0A1E3IRB0_9TREE</name>
<protein>
    <submittedName>
        <fullName evidence="1">Uncharacterized protein</fullName>
    </submittedName>
</protein>
<dbReference type="RefSeq" id="XP_066067598.1">
    <property type="nucleotide sequence ID" value="XM_066211501.1"/>
</dbReference>
<organism evidence="1 2">
    <name type="scientific">Cryptococcus depauperatus CBS 7841</name>
    <dbReference type="NCBI Taxonomy" id="1295531"/>
    <lineage>
        <taxon>Eukaryota</taxon>
        <taxon>Fungi</taxon>
        <taxon>Dikarya</taxon>
        <taxon>Basidiomycota</taxon>
        <taxon>Agaricomycotina</taxon>
        <taxon>Tremellomycetes</taxon>
        <taxon>Tremellales</taxon>
        <taxon>Cryptococcaceae</taxon>
        <taxon>Cryptococcus</taxon>
    </lineage>
</organism>
<sequence>MSIADTDEVNDHLEHLELPQLTPLPFEEYPRLIEERSPDKGYYIALGMVMSVWMITPLSCAYLVWYTLLSPFPHSLTATIFAAYALTEALFAVYMSFLSNFVQKPSPPSNLTDEVRTRLIQRVFHSGLRYSRPLKGIRAHDSDTDQERDAIIEQAEADYQQGLISVAELYHIQDREYEETIGMQERRRVGKMTQAEIGVINAFVEEEEGDREKMLRKQIEEDVEPPEEEWGYEGIIKDGEIFKLHPWDRRAIEFRERLRTWFNHAPWEKIKKTNMRIWLGWSCYGLPLEEVQKKPECVAFLDMAIKLLEARTGTDFEEGYSRDVEIMRLTLDPVNARGRPLILYAVTNIVNIWLREIVYPFQGMALYREGDIEYLIRIPKGWTPKKGRKVPNAMPVVYLHGLGFGLLQSHLLIKHLLASLPTHPILIPLSPHTSQALFSHRHLQPWTKQELVTFMKNVCRHWGFWDGSDNEPALEGDEGDERAAKIGGVSMMSHSNGSVGHSWLLKDCSSLIRRNTFVDPVVFCIWEGDVCHSFCYRKPATALELLLYYFIASEIGIANYIQRHFDWAENTLFIDEIPNATDSSKTAFFLGGHDIIIDAARVRKYLERNGVTTALHWDEKAGHGDGLSGDSRDRVVMFSGTGSTRGWEKWLNSGRRRHSLGMDDFVTREGRRKDE</sequence>
<evidence type="ECO:0000313" key="2">
    <source>
        <dbReference type="Proteomes" id="UP000094043"/>
    </source>
</evidence>
<dbReference type="PANTHER" id="PTHR37471:SF1">
    <property type="entry name" value="AB HYDROLASE-1 DOMAIN-CONTAINING PROTEIN"/>
    <property type="match status" value="1"/>
</dbReference>
<dbReference type="GeneID" id="91086284"/>
<dbReference type="OrthoDB" id="6431331at2759"/>
<reference evidence="1" key="3">
    <citation type="submission" date="2024-01" db="EMBL/GenBank/DDBJ databases">
        <authorList>
            <person name="Coelho M.A."/>
            <person name="David-Palma M."/>
            <person name="Shea T."/>
            <person name="Sun S."/>
            <person name="Cuomo C.A."/>
            <person name="Heitman J."/>
        </authorList>
    </citation>
    <scope>NUCLEOTIDE SEQUENCE</scope>
    <source>
        <strain evidence="1">CBS 7841</strain>
    </source>
</reference>
<dbReference type="VEuPathDB" id="FungiDB:L203_01324"/>
<keyword evidence="2" id="KW-1185">Reference proteome</keyword>